<comment type="caution">
    <text evidence="2">The sequence shown here is derived from an EMBL/GenBank/DDBJ whole genome shotgun (WGS) entry which is preliminary data.</text>
</comment>
<gene>
    <name evidence="2" type="ORF">GWI33_006810</name>
    <name evidence="1" type="ORF">GWI33_011335</name>
</gene>
<evidence type="ECO:0000313" key="2">
    <source>
        <dbReference type="EMBL" id="KAF7279715.1"/>
    </source>
</evidence>
<evidence type="ECO:0000313" key="1">
    <source>
        <dbReference type="EMBL" id="KAF7275722.1"/>
    </source>
</evidence>
<evidence type="ECO:0000313" key="3">
    <source>
        <dbReference type="Proteomes" id="UP000625711"/>
    </source>
</evidence>
<dbReference type="EMBL" id="JAACXV010000344">
    <property type="protein sequence ID" value="KAF7279715.1"/>
    <property type="molecule type" value="Genomic_DNA"/>
</dbReference>
<sequence>SRIAECNDITFSYELINEEEMKIKQWMVKA</sequence>
<dbReference type="EMBL" id="JAACXV010009324">
    <property type="protein sequence ID" value="KAF7275722.1"/>
    <property type="molecule type" value="Genomic_DNA"/>
</dbReference>
<protein>
    <submittedName>
        <fullName evidence="2">Uncharacterized protein</fullName>
    </submittedName>
</protein>
<feature type="non-terminal residue" evidence="2">
    <location>
        <position position="1"/>
    </location>
</feature>
<reference evidence="2" key="1">
    <citation type="submission" date="2020-08" db="EMBL/GenBank/DDBJ databases">
        <title>Genome sequencing and assembly of the red palm weevil Rhynchophorus ferrugineus.</title>
        <authorList>
            <person name="Dias G.B."/>
            <person name="Bergman C.M."/>
            <person name="Manee M."/>
        </authorList>
    </citation>
    <scope>NUCLEOTIDE SEQUENCE</scope>
    <source>
        <strain evidence="2">AA-2017</strain>
        <tissue evidence="2">Whole larva</tissue>
    </source>
</reference>
<organism evidence="2 3">
    <name type="scientific">Rhynchophorus ferrugineus</name>
    <name type="common">Red palm weevil</name>
    <name type="synonym">Curculio ferrugineus</name>
    <dbReference type="NCBI Taxonomy" id="354439"/>
    <lineage>
        <taxon>Eukaryota</taxon>
        <taxon>Metazoa</taxon>
        <taxon>Ecdysozoa</taxon>
        <taxon>Arthropoda</taxon>
        <taxon>Hexapoda</taxon>
        <taxon>Insecta</taxon>
        <taxon>Pterygota</taxon>
        <taxon>Neoptera</taxon>
        <taxon>Endopterygota</taxon>
        <taxon>Coleoptera</taxon>
        <taxon>Polyphaga</taxon>
        <taxon>Cucujiformia</taxon>
        <taxon>Curculionidae</taxon>
        <taxon>Dryophthorinae</taxon>
        <taxon>Rhynchophorus</taxon>
    </lineage>
</organism>
<name>A0A834IL39_RHYFE</name>
<keyword evidence="3" id="KW-1185">Reference proteome</keyword>
<accession>A0A834IL39</accession>
<dbReference type="AlphaFoldDB" id="A0A834IL39"/>
<dbReference type="Proteomes" id="UP000625711">
    <property type="component" value="Unassembled WGS sequence"/>
</dbReference>
<proteinExistence type="predicted"/>